<dbReference type="Pfam" id="PF00067">
    <property type="entry name" value="p450"/>
    <property type="match status" value="1"/>
</dbReference>
<evidence type="ECO:0000256" key="9">
    <source>
        <dbReference type="ARBA" id="ARBA00023033"/>
    </source>
</evidence>
<keyword evidence="9" id="KW-0503">Monooxygenase</keyword>
<keyword evidence="6" id="KW-1133">Transmembrane helix</keyword>
<organism evidence="11 12">
    <name type="scientific">Oldenlandia corymbosa var. corymbosa</name>
    <dbReference type="NCBI Taxonomy" id="529605"/>
    <lineage>
        <taxon>Eukaryota</taxon>
        <taxon>Viridiplantae</taxon>
        <taxon>Streptophyta</taxon>
        <taxon>Embryophyta</taxon>
        <taxon>Tracheophyta</taxon>
        <taxon>Spermatophyta</taxon>
        <taxon>Magnoliopsida</taxon>
        <taxon>eudicotyledons</taxon>
        <taxon>Gunneridae</taxon>
        <taxon>Pentapetalae</taxon>
        <taxon>asterids</taxon>
        <taxon>lamiids</taxon>
        <taxon>Gentianales</taxon>
        <taxon>Rubiaceae</taxon>
        <taxon>Rubioideae</taxon>
        <taxon>Spermacoceae</taxon>
        <taxon>Hedyotis-Oldenlandia complex</taxon>
        <taxon>Oldenlandia</taxon>
    </lineage>
</organism>
<dbReference type="Proteomes" id="UP001161247">
    <property type="component" value="Chromosome 2"/>
</dbReference>
<dbReference type="InterPro" id="IPR002401">
    <property type="entry name" value="Cyt_P450_E_grp-I"/>
</dbReference>
<evidence type="ECO:0000256" key="8">
    <source>
        <dbReference type="ARBA" id="ARBA00023004"/>
    </source>
</evidence>
<evidence type="ECO:0000256" key="6">
    <source>
        <dbReference type="ARBA" id="ARBA00022989"/>
    </source>
</evidence>
<gene>
    <name evidence="11" type="ORF">OLC1_LOCUS5799</name>
</gene>
<evidence type="ECO:0000256" key="5">
    <source>
        <dbReference type="ARBA" id="ARBA00022723"/>
    </source>
</evidence>
<evidence type="ECO:0000256" key="7">
    <source>
        <dbReference type="ARBA" id="ARBA00023002"/>
    </source>
</evidence>
<dbReference type="SUPFAM" id="SSF48264">
    <property type="entry name" value="Cytochrome P450"/>
    <property type="match status" value="1"/>
</dbReference>
<dbReference type="GO" id="GO:0020037">
    <property type="term" value="F:heme binding"/>
    <property type="evidence" value="ECO:0007669"/>
    <property type="project" value="InterPro"/>
</dbReference>
<keyword evidence="8" id="KW-0408">Iron</keyword>
<proteinExistence type="inferred from homology"/>
<sequence length="458" mass="51879">METCFNIIAFSVLTAVPITLIWNKSQSSHKKLQPPSPWKLPIIGHLHHLSGAPPHHSLRKVSQKYGPLFHLQLGEIPAIVVSSPRFAKEVMRTQDLTFANRALFLAGKIMCYDYADIVFAPYGEYWREMRKICSSELLSPKSVRSYVSIRQEEASNLIRSIQNAAIGNSTPINLTEKLAEYTSSMVVRAAFGRVSKDDQNAFLELVQEAWPYTSSFEVSDLFPSMKILHHFLSIENELMKIHHKLDQVLDNIINDYLEENLARSEASSSSVEQGNEDLIDVLLRVKEDKDLPIRITMENIKAVLIDVFTGGTETSSSTVEWAMAEMIRHPEVLAKAQEEIRTAFMEKEVIEEAGIQELKYLKLVVKETLRLHPPVPLLVPRESREQTEIDGYIINLSLFSGQLEETPSTGTIQSVSNRRDSKIVTKISLEITSSLYHLAREEGCAQVYLLVLLMCIFH</sequence>
<dbReference type="Gene3D" id="1.10.630.10">
    <property type="entry name" value="Cytochrome P450"/>
    <property type="match status" value="1"/>
</dbReference>
<protein>
    <submittedName>
        <fullName evidence="11">OLC1v1030464C1</fullName>
    </submittedName>
</protein>
<evidence type="ECO:0000256" key="4">
    <source>
        <dbReference type="ARBA" id="ARBA00022692"/>
    </source>
</evidence>
<evidence type="ECO:0000313" key="11">
    <source>
        <dbReference type="EMBL" id="CAI9094686.1"/>
    </source>
</evidence>
<keyword evidence="5" id="KW-0479">Metal-binding</keyword>
<dbReference type="PRINTS" id="PR00463">
    <property type="entry name" value="EP450I"/>
</dbReference>
<dbReference type="GO" id="GO:0016705">
    <property type="term" value="F:oxidoreductase activity, acting on paired donors, with incorporation or reduction of molecular oxygen"/>
    <property type="evidence" value="ECO:0007669"/>
    <property type="project" value="InterPro"/>
</dbReference>
<keyword evidence="7" id="KW-0560">Oxidoreductase</keyword>
<dbReference type="InterPro" id="IPR001128">
    <property type="entry name" value="Cyt_P450"/>
</dbReference>
<evidence type="ECO:0000256" key="10">
    <source>
        <dbReference type="ARBA" id="ARBA00023136"/>
    </source>
</evidence>
<keyword evidence="4" id="KW-0812">Transmembrane</keyword>
<dbReference type="PRINTS" id="PR00385">
    <property type="entry name" value="P450"/>
</dbReference>
<comment type="subcellular location">
    <subcellularLocation>
        <location evidence="1">Membrane</location>
    </subcellularLocation>
</comment>
<keyword evidence="10" id="KW-0472">Membrane</keyword>
<accession>A0AAV1CH58</accession>
<dbReference type="PANTHER" id="PTHR47955">
    <property type="entry name" value="CYTOCHROME P450 FAMILY 71 PROTEIN"/>
    <property type="match status" value="1"/>
</dbReference>
<evidence type="ECO:0000256" key="1">
    <source>
        <dbReference type="ARBA" id="ARBA00004370"/>
    </source>
</evidence>
<dbReference type="AlphaFoldDB" id="A0AAV1CH58"/>
<dbReference type="EMBL" id="OX459119">
    <property type="protein sequence ID" value="CAI9094686.1"/>
    <property type="molecule type" value="Genomic_DNA"/>
</dbReference>
<dbReference type="InterPro" id="IPR036396">
    <property type="entry name" value="Cyt_P450_sf"/>
</dbReference>
<reference evidence="11" key="1">
    <citation type="submission" date="2023-03" db="EMBL/GenBank/DDBJ databases">
        <authorList>
            <person name="Julca I."/>
        </authorList>
    </citation>
    <scope>NUCLEOTIDE SEQUENCE</scope>
</reference>
<dbReference type="GO" id="GO:0004497">
    <property type="term" value="F:monooxygenase activity"/>
    <property type="evidence" value="ECO:0007669"/>
    <property type="project" value="UniProtKB-KW"/>
</dbReference>
<evidence type="ECO:0000313" key="12">
    <source>
        <dbReference type="Proteomes" id="UP001161247"/>
    </source>
</evidence>
<keyword evidence="3" id="KW-0349">Heme</keyword>
<evidence type="ECO:0000256" key="3">
    <source>
        <dbReference type="ARBA" id="ARBA00022617"/>
    </source>
</evidence>
<comment type="similarity">
    <text evidence="2">Belongs to the cytochrome P450 family.</text>
</comment>
<name>A0AAV1CH58_OLDCO</name>
<evidence type="ECO:0000256" key="2">
    <source>
        <dbReference type="ARBA" id="ARBA00010617"/>
    </source>
</evidence>
<dbReference type="PANTHER" id="PTHR47955:SF9">
    <property type="entry name" value="PREMNASPIRODIENE OXYGENASE-LIKE"/>
    <property type="match status" value="1"/>
</dbReference>
<keyword evidence="12" id="KW-1185">Reference proteome</keyword>
<dbReference type="GO" id="GO:0016020">
    <property type="term" value="C:membrane"/>
    <property type="evidence" value="ECO:0007669"/>
    <property type="project" value="UniProtKB-SubCell"/>
</dbReference>
<dbReference type="GO" id="GO:0005506">
    <property type="term" value="F:iron ion binding"/>
    <property type="evidence" value="ECO:0007669"/>
    <property type="project" value="InterPro"/>
</dbReference>